<dbReference type="Proteomes" id="UP000186132">
    <property type="component" value="Unassembled WGS sequence"/>
</dbReference>
<sequence>MASPSSEGVPTAGSGAAADARHDVAEHAAGNRDVAWFEAGTQAAALARAQVRSTLLVHAVERAVIAQAELLTSELVTNVVRHARSERVGVVVTADADAVGVEVHEDRPSAEPRHVVASVTAVPDGATTGRGMGIVDRLATEWGVTRRHRTTTTWFRIEVGDRGVGTSAAADGRQVGPPAPRTARDRSRLLLRVVEAVGRAATPEQVADTITHTVRDQVGAVCVGIALTDTDDGVLRFLSLDPVPVDRAARWIAFPLDGSSPVARAALEADPVFHVNRDAAERATPGVGAHLDAAGIDGVAHLPLTVAGASFGTLAVGWAGRCEIDADTRALLLLVAGFAAQALARR</sequence>
<evidence type="ECO:0000259" key="3">
    <source>
        <dbReference type="Pfam" id="PF13185"/>
    </source>
</evidence>
<proteinExistence type="predicted"/>
<dbReference type="SUPFAM" id="SSF55781">
    <property type="entry name" value="GAF domain-like"/>
    <property type="match status" value="1"/>
</dbReference>
<dbReference type="InterPro" id="IPR029016">
    <property type="entry name" value="GAF-like_dom_sf"/>
</dbReference>
<keyword evidence="1" id="KW-0723">Serine/threonine-protein kinase</keyword>
<keyword evidence="6" id="KW-1185">Reference proteome</keyword>
<dbReference type="STRING" id="1206085.SAMN05443575_2004"/>
<feature type="domain" description="GAF" evidence="3">
    <location>
        <begin position="200"/>
        <end position="343"/>
    </location>
</feature>
<feature type="domain" description="Histidine kinase/HSP90-like ATPase" evidence="4">
    <location>
        <begin position="41"/>
        <end position="156"/>
    </location>
</feature>
<keyword evidence="5" id="KW-0418">Kinase</keyword>
<dbReference type="EMBL" id="FQVU01000002">
    <property type="protein sequence ID" value="SHG31813.1"/>
    <property type="molecule type" value="Genomic_DNA"/>
</dbReference>
<dbReference type="PANTHER" id="PTHR35526:SF3">
    <property type="entry name" value="ANTI-SIGMA-F FACTOR RSBW"/>
    <property type="match status" value="1"/>
</dbReference>
<dbReference type="OrthoDB" id="3534907at2"/>
<dbReference type="Pfam" id="PF13581">
    <property type="entry name" value="HATPase_c_2"/>
    <property type="match status" value="1"/>
</dbReference>
<dbReference type="InterPro" id="IPR003594">
    <property type="entry name" value="HATPase_dom"/>
</dbReference>
<keyword evidence="5" id="KW-0808">Transferase</keyword>
<dbReference type="InterPro" id="IPR003018">
    <property type="entry name" value="GAF"/>
</dbReference>
<dbReference type="GO" id="GO:0004674">
    <property type="term" value="F:protein serine/threonine kinase activity"/>
    <property type="evidence" value="ECO:0007669"/>
    <property type="project" value="UniProtKB-KW"/>
</dbReference>
<protein>
    <submittedName>
        <fullName evidence="5">Anti-sigma regulatory factor (Ser/Thr protein kinase)</fullName>
    </submittedName>
</protein>
<feature type="region of interest" description="Disordered" evidence="2">
    <location>
        <begin position="1"/>
        <end position="20"/>
    </location>
</feature>
<evidence type="ECO:0000259" key="4">
    <source>
        <dbReference type="Pfam" id="PF13581"/>
    </source>
</evidence>
<reference evidence="5 6" key="1">
    <citation type="submission" date="2016-11" db="EMBL/GenBank/DDBJ databases">
        <authorList>
            <person name="Jaros S."/>
            <person name="Januszkiewicz K."/>
            <person name="Wedrychowicz H."/>
        </authorList>
    </citation>
    <scope>NUCLEOTIDE SEQUENCE [LARGE SCALE GENOMIC DNA]</scope>
    <source>
        <strain evidence="5 6">DSM 45627</strain>
    </source>
</reference>
<dbReference type="RefSeq" id="WP_073389254.1">
    <property type="nucleotide sequence ID" value="NZ_FQVU01000002.1"/>
</dbReference>
<dbReference type="InterPro" id="IPR050267">
    <property type="entry name" value="Anti-sigma-factor_SerPK"/>
</dbReference>
<organism evidence="5 6">
    <name type="scientific">Jatrophihabitans endophyticus</name>
    <dbReference type="NCBI Taxonomy" id="1206085"/>
    <lineage>
        <taxon>Bacteria</taxon>
        <taxon>Bacillati</taxon>
        <taxon>Actinomycetota</taxon>
        <taxon>Actinomycetes</taxon>
        <taxon>Jatrophihabitantales</taxon>
        <taxon>Jatrophihabitantaceae</taxon>
        <taxon>Jatrophihabitans</taxon>
    </lineage>
</organism>
<evidence type="ECO:0000313" key="6">
    <source>
        <dbReference type="Proteomes" id="UP000186132"/>
    </source>
</evidence>
<gene>
    <name evidence="5" type="ORF">SAMN05443575_2004</name>
</gene>
<evidence type="ECO:0000313" key="5">
    <source>
        <dbReference type="EMBL" id="SHG31813.1"/>
    </source>
</evidence>
<dbReference type="AlphaFoldDB" id="A0A1M5IVK0"/>
<dbReference type="SUPFAM" id="SSF55874">
    <property type="entry name" value="ATPase domain of HSP90 chaperone/DNA topoisomerase II/histidine kinase"/>
    <property type="match status" value="1"/>
</dbReference>
<dbReference type="CDD" id="cd16936">
    <property type="entry name" value="HATPase_RsbW-like"/>
    <property type="match status" value="1"/>
</dbReference>
<evidence type="ECO:0000256" key="2">
    <source>
        <dbReference type="SAM" id="MobiDB-lite"/>
    </source>
</evidence>
<dbReference type="PANTHER" id="PTHR35526">
    <property type="entry name" value="ANTI-SIGMA-F FACTOR RSBW-RELATED"/>
    <property type="match status" value="1"/>
</dbReference>
<accession>A0A1M5IVK0</accession>
<name>A0A1M5IVK0_9ACTN</name>
<dbReference type="InterPro" id="IPR036890">
    <property type="entry name" value="HATPase_C_sf"/>
</dbReference>
<dbReference type="Gene3D" id="3.30.565.10">
    <property type="entry name" value="Histidine kinase-like ATPase, C-terminal domain"/>
    <property type="match status" value="1"/>
</dbReference>
<evidence type="ECO:0000256" key="1">
    <source>
        <dbReference type="ARBA" id="ARBA00022527"/>
    </source>
</evidence>
<dbReference type="Pfam" id="PF13185">
    <property type="entry name" value="GAF_2"/>
    <property type="match status" value="1"/>
</dbReference>
<dbReference type="Gene3D" id="3.30.450.40">
    <property type="match status" value="1"/>
</dbReference>